<dbReference type="Gene3D" id="3.90.1200.10">
    <property type="match status" value="1"/>
</dbReference>
<feature type="domain" description="Aminoglycoside phosphotransferase" evidence="3">
    <location>
        <begin position="65"/>
        <end position="306"/>
    </location>
</feature>
<evidence type="ECO:0000256" key="2">
    <source>
        <dbReference type="SAM" id="MobiDB-lite"/>
    </source>
</evidence>
<geneLocation type="plasmid" evidence="4 5">
    <name>p1</name>
</geneLocation>
<dbReference type="InterPro" id="IPR050249">
    <property type="entry name" value="Pseudomonas-type_ThrB"/>
</dbReference>
<reference evidence="4" key="1">
    <citation type="submission" date="2021-06" db="EMBL/GenBank/DDBJ databases">
        <authorList>
            <person name="Lee C.-S."/>
            <person name="Jin L."/>
        </authorList>
    </citation>
    <scope>NUCLEOTIDE SEQUENCE</scope>
    <source>
        <strain evidence="4">Con5</strain>
        <plasmid evidence="4">p1</plasmid>
    </source>
</reference>
<dbReference type="PANTHER" id="PTHR21064">
    <property type="entry name" value="AMINOGLYCOSIDE PHOSPHOTRANSFERASE DOMAIN-CONTAINING PROTEIN-RELATED"/>
    <property type="match status" value="1"/>
</dbReference>
<name>A0A975PB13_9RHOB</name>
<dbReference type="EMBL" id="CP076362">
    <property type="protein sequence ID" value="QWK92433.1"/>
    <property type="molecule type" value="Genomic_DNA"/>
</dbReference>
<feature type="region of interest" description="Disordered" evidence="2">
    <location>
        <begin position="1"/>
        <end position="33"/>
    </location>
</feature>
<dbReference type="InterPro" id="IPR011009">
    <property type="entry name" value="Kinase-like_dom_sf"/>
</dbReference>
<dbReference type="GO" id="GO:0019202">
    <property type="term" value="F:amino acid kinase activity"/>
    <property type="evidence" value="ECO:0007669"/>
    <property type="project" value="TreeGrafter"/>
</dbReference>
<keyword evidence="5" id="KW-1185">Reference proteome</keyword>
<evidence type="ECO:0000313" key="4">
    <source>
        <dbReference type="EMBL" id="QWK92433.1"/>
    </source>
</evidence>
<evidence type="ECO:0000256" key="1">
    <source>
        <dbReference type="ARBA" id="ARBA00038240"/>
    </source>
</evidence>
<protein>
    <submittedName>
        <fullName evidence="4">Phosphotransferase</fullName>
    </submittedName>
</protein>
<evidence type="ECO:0000313" key="5">
    <source>
        <dbReference type="Proteomes" id="UP000679352"/>
    </source>
</evidence>
<dbReference type="PANTHER" id="PTHR21064:SF6">
    <property type="entry name" value="AMINOGLYCOSIDE PHOSPHOTRANSFERASE DOMAIN-CONTAINING PROTEIN"/>
    <property type="match status" value="1"/>
</dbReference>
<dbReference type="InterPro" id="IPR002575">
    <property type="entry name" value="Aminoglycoside_PTrfase"/>
</dbReference>
<dbReference type="KEGG" id="gfu:KM031_17180"/>
<dbReference type="AlphaFoldDB" id="A0A975PB13"/>
<dbReference type="SUPFAM" id="SSF56112">
    <property type="entry name" value="Protein kinase-like (PK-like)"/>
    <property type="match status" value="1"/>
</dbReference>
<proteinExistence type="inferred from homology"/>
<dbReference type="Proteomes" id="UP000679352">
    <property type="component" value="Plasmid p1"/>
</dbReference>
<dbReference type="Pfam" id="PF01636">
    <property type="entry name" value="APH"/>
    <property type="match status" value="1"/>
</dbReference>
<organism evidence="4 5">
    <name type="scientific">Gemmobacter fulvus</name>
    <dbReference type="NCBI Taxonomy" id="2840474"/>
    <lineage>
        <taxon>Bacteria</taxon>
        <taxon>Pseudomonadati</taxon>
        <taxon>Pseudomonadota</taxon>
        <taxon>Alphaproteobacteria</taxon>
        <taxon>Rhodobacterales</taxon>
        <taxon>Paracoccaceae</taxon>
        <taxon>Gemmobacter</taxon>
    </lineage>
</organism>
<gene>
    <name evidence="4" type="ORF">KM031_17180</name>
</gene>
<accession>A0A975PB13</accession>
<evidence type="ECO:0000259" key="3">
    <source>
        <dbReference type="Pfam" id="PF01636"/>
    </source>
</evidence>
<keyword evidence="4" id="KW-0614">Plasmid</keyword>
<comment type="similarity">
    <text evidence="1">Belongs to the pseudomonas-type ThrB family.</text>
</comment>
<sequence>MHHQDPPADAVQPRQCRSDAGGAGRRSGNPVTGGDLLLRRLQARAVQAQARWGLSTPPVLLKYRENAVFRVQLADGRPAALRLHRPGYHSAAELASELHLMTALRATGLRVPRPILTAEGAATVTLAADVGQPALHADIVSWMEGTPLGQTGIPLGMTAAQLTSVFTALGRTMAQMHSALDRWQPPPGFARKAWDGEGLLGAAPLWGRFWDCAGLRAEEAARLQAIRALAATGLSRLGRLDYGLIHADLVRENVLLTGTTVEMIDFDDSGPGWRMFDIATALIKNRREPNYRRIEAALIAGYRTARALHAQDLQALPLFLLLRALSYIGWAAARLEESGTRDRMARFLCDAFDLADAYQRGL</sequence>